<evidence type="ECO:0000256" key="3">
    <source>
        <dbReference type="ARBA" id="ARBA00023180"/>
    </source>
</evidence>
<dbReference type="Gene3D" id="1.10.640.10">
    <property type="entry name" value="Haem peroxidase domain superfamily, animal type"/>
    <property type="match status" value="1"/>
</dbReference>
<dbReference type="InterPro" id="IPR019791">
    <property type="entry name" value="Haem_peroxidase_animal"/>
</dbReference>
<keyword evidence="5" id="KW-0560">Oxidoreductase</keyword>
<dbReference type="RefSeq" id="WP_190947671.1">
    <property type="nucleotide sequence ID" value="NZ_JACJSI010000649.1"/>
</dbReference>
<evidence type="ECO:0000313" key="5">
    <source>
        <dbReference type="EMBL" id="MBD2537059.1"/>
    </source>
</evidence>
<dbReference type="GO" id="GO:0004601">
    <property type="term" value="F:peroxidase activity"/>
    <property type="evidence" value="ECO:0007669"/>
    <property type="project" value="UniProtKB-KW"/>
</dbReference>
<dbReference type="Pfam" id="PF03098">
    <property type="entry name" value="An_peroxidase"/>
    <property type="match status" value="1"/>
</dbReference>
<accession>A0ABR8E926</accession>
<keyword evidence="3" id="KW-0325">Glycoprotein</keyword>
<keyword evidence="5" id="KW-0575">Peroxidase</keyword>
<dbReference type="InterPro" id="IPR010255">
    <property type="entry name" value="Haem_peroxidase_sf"/>
</dbReference>
<comment type="subcellular location">
    <subcellularLocation>
        <location evidence="1">Secreted</location>
    </subcellularLocation>
</comment>
<dbReference type="PRINTS" id="PR00457">
    <property type="entry name" value="ANPEROXIDASE"/>
</dbReference>
<dbReference type="InterPro" id="IPR037120">
    <property type="entry name" value="Haem_peroxidase_sf_animal"/>
</dbReference>
<dbReference type="SUPFAM" id="SSF48113">
    <property type="entry name" value="Heme-dependent peroxidases"/>
    <property type="match status" value="1"/>
</dbReference>
<dbReference type="Proteomes" id="UP000623440">
    <property type="component" value="Unassembled WGS sequence"/>
</dbReference>
<keyword evidence="6" id="KW-1185">Reference proteome</keyword>
<reference evidence="5 6" key="1">
    <citation type="journal article" date="2020" name="ISME J.">
        <title>Comparative genomics reveals insights into cyanobacterial evolution and habitat adaptation.</title>
        <authorList>
            <person name="Chen M.Y."/>
            <person name="Teng W.K."/>
            <person name="Zhao L."/>
            <person name="Hu C.X."/>
            <person name="Zhou Y.K."/>
            <person name="Han B.P."/>
            <person name="Song L.R."/>
            <person name="Shu W.S."/>
        </authorList>
    </citation>
    <scope>NUCLEOTIDE SEQUENCE [LARGE SCALE GENOMIC DNA]</scope>
    <source>
        <strain evidence="5 6">FACHB-838</strain>
    </source>
</reference>
<evidence type="ECO:0000256" key="1">
    <source>
        <dbReference type="ARBA" id="ARBA00004613"/>
    </source>
</evidence>
<name>A0ABR8E926_9NOSO</name>
<feature type="region of interest" description="Disordered" evidence="4">
    <location>
        <begin position="145"/>
        <end position="165"/>
    </location>
</feature>
<evidence type="ECO:0000256" key="2">
    <source>
        <dbReference type="ARBA" id="ARBA00022525"/>
    </source>
</evidence>
<comment type="caution">
    <text evidence="5">The sequence shown here is derived from an EMBL/GenBank/DDBJ whole genome shotgun (WGS) entry which is preliminary data.</text>
</comment>
<protein>
    <submittedName>
        <fullName evidence="5">Peroxidase</fullName>
    </submittedName>
</protein>
<organism evidence="5 6">
    <name type="scientific">Nostoc flagelliforme FACHB-838</name>
    <dbReference type="NCBI Taxonomy" id="2692904"/>
    <lineage>
        <taxon>Bacteria</taxon>
        <taxon>Bacillati</taxon>
        <taxon>Cyanobacteriota</taxon>
        <taxon>Cyanophyceae</taxon>
        <taxon>Nostocales</taxon>
        <taxon>Nostocaceae</taxon>
        <taxon>Nostoc</taxon>
    </lineage>
</organism>
<evidence type="ECO:0000256" key="4">
    <source>
        <dbReference type="SAM" id="MobiDB-lite"/>
    </source>
</evidence>
<dbReference type="PANTHER" id="PTHR11475">
    <property type="entry name" value="OXIDASE/PEROXIDASE"/>
    <property type="match status" value="1"/>
</dbReference>
<evidence type="ECO:0000313" key="6">
    <source>
        <dbReference type="Proteomes" id="UP000623440"/>
    </source>
</evidence>
<dbReference type="EMBL" id="JACJSI010000649">
    <property type="protein sequence ID" value="MBD2537059.1"/>
    <property type="molecule type" value="Genomic_DNA"/>
</dbReference>
<sequence>MTKHGQLYLRDIVPPRSKYYDKGRFGRLFPSLVPFLPDTQAVRKSLLTLGELGGIMDAGADNPDNAVLPAGFTFLGQFLDHDLTFDPTSSLERQNDPESIVNFRTPAFELDSIYGSGPAASPHLYDNSPNGRGIKFLIEKLDPTNAESKDDLPRNSQNTALIGDPRNDENTILSQLHVAFLKFHNAVIDKVIADGITDPTQAFTEAQRLVRWHYQWIVLHEFLPHIIGEQLVQDILKNGRKFYKWRNEPFIPVEFSVAAYRFGHSQVRPGYVVNSGFRAAMFGTDPANPGPDPDNLAGGKRALRRFVEWHRFFQIDGSPEPDNISKKIDSKISSALFQLPFSAIAGLSDNPSSLAQRNLLRHLTFSLPSGQALAKAMCIEPLANNDLKDLKDLGVQMEQKTPLWFYILKEAELRAEGRTLGPVGGRLVAEVFIGLLEGDRLSFLRADPTWHPTLPVNAEEKFGIVSLLKFAGVA</sequence>
<proteinExistence type="predicted"/>
<dbReference type="CDD" id="cd09819">
    <property type="entry name" value="An_peroxidase_bacterial_1"/>
    <property type="match status" value="1"/>
</dbReference>
<dbReference type="PANTHER" id="PTHR11475:SF4">
    <property type="entry name" value="CHORION PEROXIDASE"/>
    <property type="match status" value="1"/>
</dbReference>
<dbReference type="PROSITE" id="PS50292">
    <property type="entry name" value="PEROXIDASE_3"/>
    <property type="match status" value="1"/>
</dbReference>
<gene>
    <name evidence="5" type="ORF">H6G97_50840</name>
</gene>
<keyword evidence="2" id="KW-0964">Secreted</keyword>